<evidence type="ECO:0000313" key="3">
    <source>
        <dbReference type="Proteomes" id="UP000094669"/>
    </source>
</evidence>
<organism evidence="2 3">
    <name type="scientific">Leptospira inadai serovar Lyme</name>
    <dbReference type="NCBI Taxonomy" id="293084"/>
    <lineage>
        <taxon>Bacteria</taxon>
        <taxon>Pseudomonadati</taxon>
        <taxon>Spirochaetota</taxon>
        <taxon>Spirochaetia</taxon>
        <taxon>Leptospirales</taxon>
        <taxon>Leptospiraceae</taxon>
        <taxon>Leptospira</taxon>
    </lineage>
</organism>
<keyword evidence="1" id="KW-0812">Transmembrane</keyword>
<dbReference type="RefSeq" id="WP_010418559.1">
    <property type="nucleotide sequence ID" value="NZ_MCRM02000005.1"/>
</dbReference>
<proteinExistence type="predicted"/>
<keyword evidence="1" id="KW-1133">Transmembrane helix</keyword>
<keyword evidence="1" id="KW-0472">Membrane</keyword>
<feature type="transmembrane region" description="Helical" evidence="1">
    <location>
        <begin position="6"/>
        <end position="25"/>
    </location>
</feature>
<sequence length="85" mass="9920">MDKVFKTCFVLIYTIGLLFLILLDIRWGKKDSLPKPALREEGRSCVSLECILREKNVVLKSLDKSWETVSSKRLFPDWDRTSSKK</sequence>
<reference evidence="2" key="1">
    <citation type="submission" date="2018-01" db="EMBL/GenBank/DDBJ databases">
        <title>Genomic characterization of Leptospira inadai serogroup Lyme isolated from captured rat in Brazil and comparative analysis with human reference strain.</title>
        <authorList>
            <person name="Moreno L.Z."/>
            <person name="Loureiro A.P."/>
            <person name="Miraglia F."/>
            <person name="Kremer F.S."/>
            <person name="Eslabao M.R."/>
            <person name="Dellagostin O.A."/>
            <person name="Lilenbaum W."/>
            <person name="Moreno A.M."/>
        </authorList>
    </citation>
    <scope>NUCLEOTIDE SEQUENCE [LARGE SCALE GENOMIC DNA]</scope>
    <source>
        <strain evidence="2">M34/99</strain>
    </source>
</reference>
<name>A0ABX4YKM7_9LEPT</name>
<dbReference type="EMBL" id="MCRM02000005">
    <property type="protein sequence ID" value="PNV75800.1"/>
    <property type="molecule type" value="Genomic_DNA"/>
</dbReference>
<keyword evidence="3" id="KW-1185">Reference proteome</keyword>
<evidence type="ECO:0000313" key="2">
    <source>
        <dbReference type="EMBL" id="PNV75800.1"/>
    </source>
</evidence>
<comment type="caution">
    <text evidence="2">The sequence shown here is derived from an EMBL/GenBank/DDBJ whole genome shotgun (WGS) entry which is preliminary data.</text>
</comment>
<gene>
    <name evidence="2" type="ORF">BES34_007150</name>
</gene>
<dbReference type="Proteomes" id="UP000094669">
    <property type="component" value="Unassembled WGS sequence"/>
</dbReference>
<accession>A0ABX4YKM7</accession>
<evidence type="ECO:0000256" key="1">
    <source>
        <dbReference type="SAM" id="Phobius"/>
    </source>
</evidence>
<protein>
    <submittedName>
        <fullName evidence="2">Uncharacterized protein</fullName>
    </submittedName>
</protein>